<protein>
    <recommendedName>
        <fullName evidence="1">non-specific serine/threonine protein kinase</fullName>
        <ecNumber evidence="1">2.7.11.1</ecNumber>
    </recommendedName>
</protein>
<dbReference type="SUPFAM" id="SSF56112">
    <property type="entry name" value="Protein kinase-like (PK-like)"/>
    <property type="match status" value="1"/>
</dbReference>
<dbReference type="GO" id="GO:0004674">
    <property type="term" value="F:protein serine/threonine kinase activity"/>
    <property type="evidence" value="ECO:0007669"/>
    <property type="project" value="UniProtKB-KW"/>
</dbReference>
<proteinExistence type="predicted"/>
<dbReference type="InterPro" id="IPR011009">
    <property type="entry name" value="Kinase-like_dom_sf"/>
</dbReference>
<evidence type="ECO:0000256" key="1">
    <source>
        <dbReference type="ARBA" id="ARBA00012513"/>
    </source>
</evidence>
<reference evidence="10" key="1">
    <citation type="submission" date="2018-05" db="EMBL/GenBank/DDBJ databases">
        <title>Effector identification in a new, highly contiguous assembly of the strawberry crown rot pathogen Phytophthora cactorum.</title>
        <authorList>
            <person name="Armitage A.D."/>
            <person name="Nellist C.F."/>
            <person name="Bates H."/>
            <person name="Vickerstaff R.J."/>
            <person name="Harrison R.J."/>
        </authorList>
    </citation>
    <scope>NUCLEOTIDE SEQUENCE</scope>
    <source>
        <strain evidence="10">P421</strain>
    </source>
</reference>
<dbReference type="PANTHER" id="PTHR44899">
    <property type="entry name" value="CAMK FAMILY PROTEIN KINASE"/>
    <property type="match status" value="1"/>
</dbReference>
<evidence type="ECO:0000256" key="4">
    <source>
        <dbReference type="ARBA" id="ARBA00022741"/>
    </source>
</evidence>
<evidence type="ECO:0000313" key="11">
    <source>
        <dbReference type="Proteomes" id="UP000760860"/>
    </source>
</evidence>
<evidence type="ECO:0000256" key="3">
    <source>
        <dbReference type="ARBA" id="ARBA00022679"/>
    </source>
</evidence>
<dbReference type="EC" id="2.7.11.1" evidence="1"/>
<dbReference type="PANTHER" id="PTHR44899:SF3">
    <property type="entry name" value="SERINE_THREONINE-PROTEIN KINASE NEK1"/>
    <property type="match status" value="1"/>
</dbReference>
<dbReference type="Proteomes" id="UP000760860">
    <property type="component" value="Unassembled WGS sequence"/>
</dbReference>
<name>A0A8T1IAE2_9STRA</name>
<dbReference type="InterPro" id="IPR051131">
    <property type="entry name" value="NEK_Ser/Thr_kinase_NIMA"/>
</dbReference>
<evidence type="ECO:0000256" key="7">
    <source>
        <dbReference type="ARBA" id="ARBA00047899"/>
    </source>
</evidence>
<keyword evidence="4" id="KW-0547">Nucleotide-binding</keyword>
<keyword evidence="3" id="KW-0808">Transferase</keyword>
<evidence type="ECO:0000313" key="10">
    <source>
        <dbReference type="EMBL" id="KAG3221243.1"/>
    </source>
</evidence>
<accession>A0A8T1IAE2</accession>
<dbReference type="GO" id="GO:0005524">
    <property type="term" value="F:ATP binding"/>
    <property type="evidence" value="ECO:0007669"/>
    <property type="project" value="UniProtKB-KW"/>
</dbReference>
<evidence type="ECO:0000256" key="5">
    <source>
        <dbReference type="ARBA" id="ARBA00022777"/>
    </source>
</evidence>
<comment type="catalytic activity">
    <reaction evidence="7">
        <text>L-threonyl-[protein] + ATP = O-phospho-L-threonyl-[protein] + ADP + H(+)</text>
        <dbReference type="Rhea" id="RHEA:46608"/>
        <dbReference type="Rhea" id="RHEA-COMP:11060"/>
        <dbReference type="Rhea" id="RHEA-COMP:11605"/>
        <dbReference type="ChEBI" id="CHEBI:15378"/>
        <dbReference type="ChEBI" id="CHEBI:30013"/>
        <dbReference type="ChEBI" id="CHEBI:30616"/>
        <dbReference type="ChEBI" id="CHEBI:61977"/>
        <dbReference type="ChEBI" id="CHEBI:456216"/>
        <dbReference type="EC" id="2.7.11.1"/>
    </reaction>
</comment>
<evidence type="ECO:0000259" key="9">
    <source>
        <dbReference type="PROSITE" id="PS50011"/>
    </source>
</evidence>
<dbReference type="Gene3D" id="3.30.200.20">
    <property type="entry name" value="Phosphorylase Kinase, domain 1"/>
    <property type="match status" value="1"/>
</dbReference>
<evidence type="ECO:0000256" key="6">
    <source>
        <dbReference type="ARBA" id="ARBA00022840"/>
    </source>
</evidence>
<keyword evidence="6" id="KW-0067">ATP-binding</keyword>
<feature type="domain" description="Protein kinase" evidence="9">
    <location>
        <begin position="4"/>
        <end position="344"/>
    </location>
</feature>
<keyword evidence="5" id="KW-0418">Kinase</keyword>
<dbReference type="VEuPathDB" id="FungiDB:PC110_g14160"/>
<evidence type="ECO:0000256" key="8">
    <source>
        <dbReference type="ARBA" id="ARBA00048679"/>
    </source>
</evidence>
<sequence length="344" mass="39418">MDGYSRVKLLGEGSFGSVFLMREKKLGGRLVCVKEIYRAHYPKRSAFASRAKSVDVEVDLMKKLRHPNLIRLLSSFGGNLTTSRLPTLVASMLSAQPDLRPSVDQLLRDSIARVHIRRYCVDRLRSTDMTEEEQRVLFQQMTVLGNDTKMNSSVIASEGNNATAIRMDAYSRHNVRYDRDREDREKKLIERERQDQIQFALEKLQQLRLQFPAVCHSELIDKDAHRTNEEIDEVKSPALAIKLDLCKAPLYDEKWREPVRAANETPRTVGRIQQRASVNLGRSNSVPKELIFTGIPRVGVPLTRMAKTFAARRPVCRDIRALRRKEAAKAAERYKCRLDAMNTP</sequence>
<keyword evidence="2" id="KW-0723">Serine/threonine-protein kinase</keyword>
<comment type="caution">
    <text evidence="10">The sequence shown here is derived from an EMBL/GenBank/DDBJ whole genome shotgun (WGS) entry which is preliminary data.</text>
</comment>
<dbReference type="Pfam" id="PF00069">
    <property type="entry name" value="Pkinase"/>
    <property type="match status" value="1"/>
</dbReference>
<dbReference type="AlphaFoldDB" id="A0A8T1IAE2"/>
<comment type="catalytic activity">
    <reaction evidence="8">
        <text>L-seryl-[protein] + ATP = O-phospho-L-seryl-[protein] + ADP + H(+)</text>
        <dbReference type="Rhea" id="RHEA:17989"/>
        <dbReference type="Rhea" id="RHEA-COMP:9863"/>
        <dbReference type="Rhea" id="RHEA-COMP:11604"/>
        <dbReference type="ChEBI" id="CHEBI:15378"/>
        <dbReference type="ChEBI" id="CHEBI:29999"/>
        <dbReference type="ChEBI" id="CHEBI:30616"/>
        <dbReference type="ChEBI" id="CHEBI:83421"/>
        <dbReference type="ChEBI" id="CHEBI:456216"/>
        <dbReference type="EC" id="2.7.11.1"/>
    </reaction>
</comment>
<dbReference type="EMBL" id="RCMV01000227">
    <property type="protein sequence ID" value="KAG3221243.1"/>
    <property type="molecule type" value="Genomic_DNA"/>
</dbReference>
<organism evidence="10 11">
    <name type="scientific">Phytophthora cactorum</name>
    <dbReference type="NCBI Taxonomy" id="29920"/>
    <lineage>
        <taxon>Eukaryota</taxon>
        <taxon>Sar</taxon>
        <taxon>Stramenopiles</taxon>
        <taxon>Oomycota</taxon>
        <taxon>Peronosporomycetes</taxon>
        <taxon>Peronosporales</taxon>
        <taxon>Peronosporaceae</taxon>
        <taxon>Phytophthora</taxon>
    </lineage>
</organism>
<dbReference type="InterPro" id="IPR000719">
    <property type="entry name" value="Prot_kinase_dom"/>
</dbReference>
<gene>
    <name evidence="10" type="ORF">PC129_g8021</name>
</gene>
<evidence type="ECO:0000256" key="2">
    <source>
        <dbReference type="ARBA" id="ARBA00022527"/>
    </source>
</evidence>
<dbReference type="PROSITE" id="PS50011">
    <property type="entry name" value="PROTEIN_KINASE_DOM"/>
    <property type="match status" value="1"/>
</dbReference>
<dbReference type="SMART" id="SM00220">
    <property type="entry name" value="S_TKc"/>
    <property type="match status" value="1"/>
</dbReference>